<dbReference type="SUPFAM" id="SSF57938">
    <property type="entry name" value="DnaJ/Hsp40 cysteine-rich domain"/>
    <property type="match status" value="1"/>
</dbReference>
<proteinExistence type="predicted"/>
<evidence type="ECO:0000256" key="1">
    <source>
        <dbReference type="SAM" id="MobiDB-lite"/>
    </source>
</evidence>
<dbReference type="Proteomes" id="UP000199286">
    <property type="component" value="Unassembled WGS sequence"/>
</dbReference>
<sequence length="52" mass="5169">MAKKENPDRVPPGTPGSGEDICRKCNGSGKIDGNDCPACNGTGKIIAPIGGA</sequence>
<organism evidence="2 3">
    <name type="scientific">Citreimonas salinaria</name>
    <dbReference type="NCBI Taxonomy" id="321339"/>
    <lineage>
        <taxon>Bacteria</taxon>
        <taxon>Pseudomonadati</taxon>
        <taxon>Pseudomonadota</taxon>
        <taxon>Alphaproteobacteria</taxon>
        <taxon>Rhodobacterales</taxon>
        <taxon>Roseobacteraceae</taxon>
        <taxon>Citreimonas</taxon>
    </lineage>
</organism>
<protein>
    <recommendedName>
        <fullName evidence="4">Chaperone protein DnaJ</fullName>
    </recommendedName>
</protein>
<keyword evidence="3" id="KW-1185">Reference proteome</keyword>
<dbReference type="InterPro" id="IPR036410">
    <property type="entry name" value="HSP_DnaJ_Cys-rich_dom_sf"/>
</dbReference>
<evidence type="ECO:0000313" key="3">
    <source>
        <dbReference type="Proteomes" id="UP000199286"/>
    </source>
</evidence>
<dbReference type="Gene3D" id="6.20.20.10">
    <property type="match status" value="1"/>
</dbReference>
<dbReference type="STRING" id="321339.SAMN05444340_11313"/>
<gene>
    <name evidence="2" type="ORF">SAMN05444340_11313</name>
</gene>
<reference evidence="2 3" key="1">
    <citation type="submission" date="2016-10" db="EMBL/GenBank/DDBJ databases">
        <authorList>
            <person name="de Groot N.N."/>
        </authorList>
    </citation>
    <scope>NUCLEOTIDE SEQUENCE [LARGE SCALE GENOMIC DNA]</scope>
    <source>
        <strain evidence="2 3">DSM 26880</strain>
    </source>
</reference>
<evidence type="ECO:0000313" key="2">
    <source>
        <dbReference type="EMBL" id="SDY63873.1"/>
    </source>
</evidence>
<dbReference type="EMBL" id="FNPF01000013">
    <property type="protein sequence ID" value="SDY63873.1"/>
    <property type="molecule type" value="Genomic_DNA"/>
</dbReference>
<name>A0A1H3LHJ2_9RHOB</name>
<dbReference type="AlphaFoldDB" id="A0A1H3LHJ2"/>
<feature type="region of interest" description="Disordered" evidence="1">
    <location>
        <begin position="1"/>
        <end position="21"/>
    </location>
</feature>
<dbReference type="RefSeq" id="WP_177177922.1">
    <property type="nucleotide sequence ID" value="NZ_FNPF01000013.1"/>
</dbReference>
<accession>A0A1H3LHJ2</accession>
<evidence type="ECO:0008006" key="4">
    <source>
        <dbReference type="Google" id="ProtNLM"/>
    </source>
</evidence>